<gene>
    <name evidence="2" type="ORF">PPTS312_32850</name>
</gene>
<reference evidence="2 3" key="1">
    <citation type="submission" date="2020-01" db="EMBL/GenBank/DDBJ databases">
        <title>Complete Genome Sequence of Pseudomonas putida Strain TS312, Harboring the HdtS type N-acyl-homoserine Lactone Synthase, Isolated from a Paper Mill.</title>
        <authorList>
            <person name="Hosoe A."/>
            <person name="Suenaga T."/>
            <person name="Sugi T."/>
            <person name="Izumi T."/>
            <person name="Nagai N."/>
            <person name="Terada A."/>
        </authorList>
    </citation>
    <scope>NUCLEOTIDE SEQUENCE [LARGE SCALE GENOMIC DNA]</scope>
    <source>
        <strain evidence="2 3">TS312</strain>
    </source>
</reference>
<evidence type="ECO:0000256" key="1">
    <source>
        <dbReference type="ARBA" id="ARBA00023251"/>
    </source>
</evidence>
<evidence type="ECO:0000313" key="2">
    <source>
        <dbReference type="EMBL" id="BBU45370.1"/>
    </source>
</evidence>
<evidence type="ECO:0000313" key="3">
    <source>
        <dbReference type="Proteomes" id="UP000464661"/>
    </source>
</evidence>
<dbReference type="AlphaFoldDB" id="A0A7U6M3M4"/>
<name>A0A7U6M3M4_PSEPU</name>
<dbReference type="EMBL" id="AP022324">
    <property type="protein sequence ID" value="BBU45370.1"/>
    <property type="molecule type" value="Genomic_DNA"/>
</dbReference>
<organism evidence="2 3">
    <name type="scientific">Pseudomonas putida</name>
    <name type="common">Arthrobacter siderocapsulatus</name>
    <dbReference type="NCBI Taxonomy" id="303"/>
    <lineage>
        <taxon>Bacteria</taxon>
        <taxon>Pseudomonadati</taxon>
        <taxon>Pseudomonadota</taxon>
        <taxon>Gammaproteobacteria</taxon>
        <taxon>Pseudomonadales</taxon>
        <taxon>Pseudomonadaceae</taxon>
        <taxon>Pseudomonas</taxon>
    </lineage>
</organism>
<dbReference type="RefSeq" id="WP_019096281.1">
    <property type="nucleotide sequence ID" value="NZ_AP022324.1"/>
</dbReference>
<dbReference type="Proteomes" id="UP000464661">
    <property type="component" value="Chromosome"/>
</dbReference>
<evidence type="ECO:0008006" key="4">
    <source>
        <dbReference type="Google" id="ProtNLM"/>
    </source>
</evidence>
<protein>
    <recommendedName>
        <fullName evidence="4">Glyoxalase</fullName>
    </recommendedName>
</protein>
<accession>A0A7U6M3M4</accession>
<dbReference type="Gene3D" id="3.10.180.10">
    <property type="entry name" value="2,3-Dihydroxybiphenyl 1,2-Dioxygenase, domain 1"/>
    <property type="match status" value="1"/>
</dbReference>
<dbReference type="InterPro" id="IPR000335">
    <property type="entry name" value="Bleomycin-R"/>
</dbReference>
<dbReference type="Pfam" id="PF19581">
    <property type="entry name" value="Glyoxalase_7"/>
    <property type="match status" value="1"/>
</dbReference>
<dbReference type="InterPro" id="IPR029068">
    <property type="entry name" value="Glyas_Bleomycin-R_OHBP_Dase"/>
</dbReference>
<keyword evidence="1" id="KW-0046">Antibiotic resistance</keyword>
<sequence>MQLAPAIPVLRIFSVDKAKAFYLDFLGFSVDRGLQMQVYDPFGNRLRFCQQIDDEANP</sequence>
<dbReference type="GO" id="GO:0046677">
    <property type="term" value="P:response to antibiotic"/>
    <property type="evidence" value="ECO:0007669"/>
    <property type="project" value="UniProtKB-KW"/>
</dbReference>
<proteinExistence type="predicted"/>